<proteinExistence type="predicted"/>
<name>A0AAU8BBQ6_9CAUD</name>
<protein>
    <submittedName>
        <fullName evidence="1">Uncharacterized protein</fullName>
    </submittedName>
</protein>
<evidence type="ECO:0000313" key="1">
    <source>
        <dbReference type="EMBL" id="XCD08367.1"/>
    </source>
</evidence>
<dbReference type="EMBL" id="PP511876">
    <property type="protein sequence ID" value="XCD08367.1"/>
    <property type="molecule type" value="Genomic_DNA"/>
</dbReference>
<organism evidence="1">
    <name type="scientific">Dulem virus 42</name>
    <dbReference type="NCBI Taxonomy" id="3145760"/>
    <lineage>
        <taxon>Viruses</taxon>
        <taxon>Duplodnaviria</taxon>
        <taxon>Heunggongvirae</taxon>
        <taxon>Uroviricota</taxon>
        <taxon>Caudoviricetes</taxon>
    </lineage>
</organism>
<reference evidence="1" key="1">
    <citation type="submission" date="2024-03" db="EMBL/GenBank/DDBJ databases">
        <title>Diverse circular DNA viruses in blood, oral, and fecal samples of captive lemurs.</title>
        <authorList>
            <person name="Paietta E.N."/>
            <person name="Kraberger S."/>
            <person name="Lund M.C."/>
            <person name="Custer J.M."/>
            <person name="Vargas K.M."/>
            <person name="Ehmke E.E."/>
            <person name="Yoder A.D."/>
            <person name="Varsani A."/>
        </authorList>
    </citation>
    <scope>NUCLEOTIDE SEQUENCE</scope>
    <source>
        <strain evidence="1">Duke_30FF_63</strain>
    </source>
</reference>
<accession>A0AAU8BBQ6</accession>
<sequence length="285" mass="31175">MFNQSNQKLMESVEKIYCCDRDNSALMAALMNNRNDNGLEMAAMMNGGLGGANAMWNNPMMYLVWLAVLGNGGFGFGGRNGALAGGTELNGRFDSIQAQIDTNHNNDLAMAAIQGNTGAIRDLAGQLNCDFNTVNSAICDVRGSIDRLSGQVGFSSERVINAINMGDCNIISSLKDCCCQNKELVQRMGYENQINNLNQSNMIQAGFASTNTGVERGFSSVAYETQKQTCDIITAGNANTQRIIDTLNMHWNQDLQQRYNDARLELSQRAQNEYLISQLRTTTTA</sequence>